<gene>
    <name evidence="2" type="ordered locus">Haur_5078</name>
</gene>
<dbReference type="AlphaFoldDB" id="A9B8P2"/>
<sequence>MEVLKIVAEGIVTSFRYPHFALSVQPSFTMPPPATIYGHICSAVGDWIDPHGLQFAYHFTHAGEAEDLEHVHVLSASSGKLPQTNYPKVLEGNVNPFQRKILFQPRLTLYLNRIDLLPAFQSPHYALVLGRSQDLFSYRSIKTITLEPREQIYLEHTLLPFEMATRIPSGLVTLMPRMLDYYNDRQPIWERYVTLNRRIYSNHTHFLQFEQDRYLADPEEVTANGFARGLIFHSFVGV</sequence>
<accession>A9B8P2</accession>
<dbReference type="HOGENOM" id="CLU_102545_0_0_0"/>
<geneLocation type="plasmid" evidence="2 3">
    <name>pHAU01</name>
</geneLocation>
<keyword evidence="2" id="KW-0614">Plasmid</keyword>
<dbReference type="EMBL" id="CP000876">
    <property type="protein sequence ID" value="ABX07706.1"/>
    <property type="molecule type" value="Genomic_DNA"/>
</dbReference>
<dbReference type="InterPro" id="IPR013422">
    <property type="entry name" value="CRISPR-assoc_prot_Cas5_N"/>
</dbReference>
<protein>
    <submittedName>
        <fullName evidence="2">CRISPR-associated protein Cas5</fullName>
    </submittedName>
</protein>
<keyword evidence="1" id="KW-0051">Antiviral defense</keyword>
<keyword evidence="3" id="KW-1185">Reference proteome</keyword>
<dbReference type="CDD" id="cd09693">
    <property type="entry name" value="Cas5_I"/>
    <property type="match status" value="1"/>
</dbReference>
<dbReference type="InParanoid" id="A9B8P2"/>
<reference evidence="2 3" key="1">
    <citation type="journal article" date="2011" name="Stand. Genomic Sci.">
        <title>Complete genome sequence of the filamentous gliding predatory bacterium Herpetosiphon aurantiacus type strain (114-95(T)).</title>
        <authorList>
            <person name="Kiss H."/>
            <person name="Nett M."/>
            <person name="Domin N."/>
            <person name="Martin K."/>
            <person name="Maresca J.A."/>
            <person name="Copeland A."/>
            <person name="Lapidus A."/>
            <person name="Lucas S."/>
            <person name="Berry K.W."/>
            <person name="Glavina Del Rio T."/>
            <person name="Dalin E."/>
            <person name="Tice H."/>
            <person name="Pitluck S."/>
            <person name="Richardson P."/>
            <person name="Bruce D."/>
            <person name="Goodwin L."/>
            <person name="Han C."/>
            <person name="Detter J.C."/>
            <person name="Schmutz J."/>
            <person name="Brettin T."/>
            <person name="Land M."/>
            <person name="Hauser L."/>
            <person name="Kyrpides N.C."/>
            <person name="Ivanova N."/>
            <person name="Goker M."/>
            <person name="Woyke T."/>
            <person name="Klenk H.P."/>
            <person name="Bryant D.A."/>
        </authorList>
    </citation>
    <scope>NUCLEOTIDE SEQUENCE [LARGE SCALE GENOMIC DNA]</scope>
    <source>
        <strain evidence="3">ATCC 23779 / DSM 785 / 114-95</strain>
        <plasmid evidence="2">pHAU01</plasmid>
    </source>
</reference>
<dbReference type="NCBIfam" id="TIGR02593">
    <property type="entry name" value="CRISPR_cas5"/>
    <property type="match status" value="1"/>
</dbReference>
<dbReference type="BioCyc" id="HAUR316274:GHYA-5140-MONOMER"/>
<organism evidence="2 3">
    <name type="scientific">Herpetosiphon aurantiacus (strain ATCC 23779 / DSM 785 / 114-95)</name>
    <dbReference type="NCBI Taxonomy" id="316274"/>
    <lineage>
        <taxon>Bacteria</taxon>
        <taxon>Bacillati</taxon>
        <taxon>Chloroflexota</taxon>
        <taxon>Chloroflexia</taxon>
        <taxon>Herpetosiphonales</taxon>
        <taxon>Herpetosiphonaceae</taxon>
        <taxon>Herpetosiphon</taxon>
    </lineage>
</organism>
<dbReference type="KEGG" id="hau:Haur_5078"/>
<evidence type="ECO:0000313" key="2">
    <source>
        <dbReference type="EMBL" id="ABX07706.1"/>
    </source>
</evidence>
<dbReference type="Proteomes" id="UP000000787">
    <property type="component" value="Plasmid pHAU01"/>
</dbReference>
<dbReference type="GO" id="GO:0051607">
    <property type="term" value="P:defense response to virus"/>
    <property type="evidence" value="ECO:0007669"/>
    <property type="project" value="UniProtKB-KW"/>
</dbReference>
<proteinExistence type="predicted"/>
<evidence type="ECO:0000313" key="3">
    <source>
        <dbReference type="Proteomes" id="UP000000787"/>
    </source>
</evidence>
<name>A9B8P2_HERA2</name>
<evidence type="ECO:0000256" key="1">
    <source>
        <dbReference type="ARBA" id="ARBA00023118"/>
    </source>
</evidence>